<dbReference type="Gene3D" id="2.70.160.11">
    <property type="entry name" value="Hnrnp arginine n-methyltransferase1"/>
    <property type="match status" value="1"/>
</dbReference>
<protein>
    <recommendedName>
        <fullName evidence="6">Protein arginine N-methyltransferase domain-containing protein</fullName>
    </recommendedName>
</protein>
<dbReference type="PROSITE" id="PS51678">
    <property type="entry name" value="SAM_MT_PRMT"/>
    <property type="match status" value="1"/>
</dbReference>
<reference evidence="7" key="1">
    <citation type="submission" date="2019-11" db="EMBL/GenBank/DDBJ databases">
        <title>Leishmania tarentolae CDS.</title>
        <authorList>
            <person name="Goto Y."/>
            <person name="Yamagishi J."/>
        </authorList>
    </citation>
    <scope>NUCLEOTIDE SEQUENCE [LARGE SCALE GENOMIC DNA]</scope>
    <source>
        <strain evidence="7">Parrot Tar II</strain>
    </source>
</reference>
<name>A0A640KCD4_LEITA</name>
<dbReference type="PANTHER" id="PTHR11006:SF102">
    <property type="entry name" value="PROTEIN ARGININE N-METHYLTRANSFERASE 1"/>
    <property type="match status" value="1"/>
</dbReference>
<comment type="caution">
    <text evidence="7">The sequence shown here is derived from an EMBL/GenBank/DDBJ whole genome shotgun (WGS) entry which is preliminary data.</text>
</comment>
<dbReference type="GO" id="GO:0016274">
    <property type="term" value="F:protein-arginine N-methyltransferase activity"/>
    <property type="evidence" value="ECO:0007669"/>
    <property type="project" value="InterPro"/>
</dbReference>
<dbReference type="FunFam" id="2.70.160.11:FF:000030">
    <property type="entry name" value="Arginine N-methyltransferase, type I"/>
    <property type="match status" value="1"/>
</dbReference>
<feature type="transmembrane region" description="Helical" evidence="5">
    <location>
        <begin position="12"/>
        <end position="32"/>
    </location>
</feature>
<dbReference type="Pfam" id="PF06325">
    <property type="entry name" value="PrmA"/>
    <property type="match status" value="1"/>
</dbReference>
<dbReference type="AlphaFoldDB" id="A0A640KCD4"/>
<evidence type="ECO:0000256" key="4">
    <source>
        <dbReference type="PROSITE-ProRule" id="PRU01015"/>
    </source>
</evidence>
<evidence type="ECO:0000256" key="3">
    <source>
        <dbReference type="ARBA" id="ARBA00022691"/>
    </source>
</evidence>
<keyword evidence="5" id="KW-0472">Membrane</keyword>
<dbReference type="OrthoDB" id="7848332at2759"/>
<keyword evidence="5" id="KW-0812">Transmembrane</keyword>
<sequence length="430" mass="47859">MWSGRCYGGTQSSLFLSASSTVYCYYFAWFSLLLHENASLTSSFLLRGLANFVFELSYGLLFSGVMQHQEDYTSNASKDDQYFDSYADLSVHKVMLCDRPRMDFYKTLLTDRSIVEGKVVVDVGSGSGILSCWAAQSGAAHVLSVEASSLAEVQQQIMSDNGLSDRVTVIASTVEELVAAGVEAFVKEHPCVRDHSGVALVVSEWMGFYLFHECMLRSVIRARDFFRDVNAALQSSVPVSMLPSSGRLLAAPITLHPYYTETFAAFWDSVDGVSLRTLGKLQFEEHIEATSPLVDVIPAPCLLHDGVVLWEGSFDTLAVDDLASIEAERTFDFSTSVTTTSAKASLGATGRFTVDGFTLWFQVSYRDVVLDTSPFAPPTHWKQTTVLLPREFRDDKTVSFHRLDEQLEVTLRLTAEDPVQRCYRIEFELN</sequence>
<organism evidence="7 8">
    <name type="scientific">Leishmania tarentolae</name>
    <name type="common">Sauroleishmania tarentolae</name>
    <dbReference type="NCBI Taxonomy" id="5689"/>
    <lineage>
        <taxon>Eukaryota</taxon>
        <taxon>Discoba</taxon>
        <taxon>Euglenozoa</taxon>
        <taxon>Kinetoplastea</taxon>
        <taxon>Metakinetoplastina</taxon>
        <taxon>Trypanosomatida</taxon>
        <taxon>Trypanosomatidae</taxon>
        <taxon>Leishmaniinae</taxon>
        <taxon>Leishmania</taxon>
        <taxon>lizard Leishmania</taxon>
    </lineage>
</organism>
<accession>A0A640KCD4</accession>
<dbReference type="VEuPathDB" id="TriTrypDB:LtaPh_1600400"/>
<keyword evidence="8" id="KW-1185">Reference proteome</keyword>
<dbReference type="Gene3D" id="3.40.50.150">
    <property type="entry name" value="Vaccinia Virus protein VP39"/>
    <property type="match status" value="1"/>
</dbReference>
<dbReference type="Proteomes" id="UP000419144">
    <property type="component" value="Unassembled WGS sequence"/>
</dbReference>
<gene>
    <name evidence="7" type="ORF">LtaPh_1600400</name>
</gene>
<dbReference type="GO" id="GO:0042054">
    <property type="term" value="F:histone methyltransferase activity"/>
    <property type="evidence" value="ECO:0007669"/>
    <property type="project" value="TreeGrafter"/>
</dbReference>
<dbReference type="SUPFAM" id="SSF53335">
    <property type="entry name" value="S-adenosyl-L-methionine-dependent methyltransferases"/>
    <property type="match status" value="1"/>
</dbReference>
<proteinExistence type="predicted"/>
<feature type="domain" description="Protein arginine N-methyltransferase" evidence="6">
    <location>
        <begin position="248"/>
        <end position="392"/>
    </location>
</feature>
<keyword evidence="3 4" id="KW-0949">S-adenosyl-L-methionine</keyword>
<evidence type="ECO:0000256" key="2">
    <source>
        <dbReference type="ARBA" id="ARBA00022679"/>
    </source>
</evidence>
<evidence type="ECO:0000256" key="1">
    <source>
        <dbReference type="ARBA" id="ARBA00022603"/>
    </source>
</evidence>
<evidence type="ECO:0000256" key="5">
    <source>
        <dbReference type="SAM" id="Phobius"/>
    </source>
</evidence>
<keyword evidence="1 4" id="KW-0489">Methyltransferase</keyword>
<dbReference type="CDD" id="cd02440">
    <property type="entry name" value="AdoMet_MTases"/>
    <property type="match status" value="1"/>
</dbReference>
<dbReference type="EMBL" id="BLBS01000020">
    <property type="protein sequence ID" value="GET87356.1"/>
    <property type="molecule type" value="Genomic_DNA"/>
</dbReference>
<dbReference type="GO" id="GO:0032259">
    <property type="term" value="P:methylation"/>
    <property type="evidence" value="ECO:0007669"/>
    <property type="project" value="UniProtKB-KW"/>
</dbReference>
<dbReference type="Pfam" id="PF22528">
    <property type="entry name" value="PRMT_C"/>
    <property type="match status" value="1"/>
</dbReference>
<evidence type="ECO:0000313" key="8">
    <source>
        <dbReference type="Proteomes" id="UP000419144"/>
    </source>
</evidence>
<keyword evidence="5" id="KW-1133">Transmembrane helix</keyword>
<dbReference type="FunFam" id="3.40.50.150:FF:000607">
    <property type="entry name" value="Arginine N-methyltransferase, type I"/>
    <property type="match status" value="1"/>
</dbReference>
<dbReference type="InterPro" id="IPR029063">
    <property type="entry name" value="SAM-dependent_MTases_sf"/>
</dbReference>
<dbReference type="InterPro" id="IPR025799">
    <property type="entry name" value="Arg_MeTrfase"/>
</dbReference>
<dbReference type="InterPro" id="IPR055135">
    <property type="entry name" value="PRMT_dom"/>
</dbReference>
<evidence type="ECO:0000313" key="7">
    <source>
        <dbReference type="EMBL" id="GET87356.1"/>
    </source>
</evidence>
<dbReference type="PANTHER" id="PTHR11006">
    <property type="entry name" value="PROTEIN ARGININE N-METHYLTRANSFERASE"/>
    <property type="match status" value="1"/>
</dbReference>
<evidence type="ECO:0000259" key="6">
    <source>
        <dbReference type="Pfam" id="PF22528"/>
    </source>
</evidence>
<keyword evidence="2 4" id="KW-0808">Transferase</keyword>